<dbReference type="SUPFAM" id="SSF49584">
    <property type="entry name" value="Periplasmic chaperone C-domain"/>
    <property type="match status" value="1"/>
</dbReference>
<dbReference type="GO" id="GO:0071555">
    <property type="term" value="P:cell wall organization"/>
    <property type="evidence" value="ECO:0007669"/>
    <property type="project" value="InterPro"/>
</dbReference>
<feature type="signal peptide" evidence="9">
    <location>
        <begin position="1"/>
        <end position="25"/>
    </location>
</feature>
<dbReference type="InterPro" id="IPR001829">
    <property type="entry name" value="Pili_assmbl_chaperone_bac"/>
</dbReference>
<dbReference type="PRINTS" id="PR00969">
    <property type="entry name" value="CHAPERONPILI"/>
</dbReference>
<dbReference type="EMBL" id="HG322950">
    <property type="protein sequence ID" value="CDF83398.1"/>
    <property type="molecule type" value="Genomic_DNA"/>
</dbReference>
<name>A0A024HG10_PSEKB</name>
<dbReference type="PROSITE" id="PS00635">
    <property type="entry name" value="PILI_CHAPERONE"/>
    <property type="match status" value="1"/>
</dbReference>
<feature type="chain" id="PRO_5001533163" evidence="9">
    <location>
        <begin position="26"/>
        <end position="247"/>
    </location>
</feature>
<keyword evidence="7" id="KW-0393">Immunoglobulin domain</keyword>
<keyword evidence="4 9" id="KW-0732">Signal</keyword>
<dbReference type="InterPro" id="IPR016148">
    <property type="entry name" value="Pili_assmbl_chaperone_C"/>
</dbReference>
<dbReference type="InterPro" id="IPR016147">
    <property type="entry name" value="Pili_assmbl_chaperone_N"/>
</dbReference>
<dbReference type="Pfam" id="PF02753">
    <property type="entry name" value="PapD_C"/>
    <property type="match status" value="1"/>
</dbReference>
<evidence type="ECO:0000259" key="10">
    <source>
        <dbReference type="Pfam" id="PF00345"/>
    </source>
</evidence>
<evidence type="ECO:0000256" key="1">
    <source>
        <dbReference type="ARBA" id="ARBA00004418"/>
    </source>
</evidence>
<keyword evidence="3" id="KW-1029">Fimbrium biogenesis</keyword>
<gene>
    <name evidence="12" type="ORF">PKB_2051</name>
</gene>
<dbReference type="PATRIC" id="fig|1301098.3.peg.2042"/>
<dbReference type="PANTHER" id="PTHR30251:SF2">
    <property type="entry name" value="FIMBRIAL CHAPERONE YADV-RELATED"/>
    <property type="match status" value="1"/>
</dbReference>
<keyword evidence="5" id="KW-0574">Periplasm</keyword>
<dbReference type="InterPro" id="IPR008962">
    <property type="entry name" value="PapD-like_sf"/>
</dbReference>
<dbReference type="InterPro" id="IPR036316">
    <property type="entry name" value="Pili_assmbl_chap_C_dom_sf"/>
</dbReference>
<dbReference type="SUPFAM" id="SSF49354">
    <property type="entry name" value="PapD-like"/>
    <property type="match status" value="1"/>
</dbReference>
<dbReference type="Pfam" id="PF00345">
    <property type="entry name" value="PapD_N"/>
    <property type="match status" value="1"/>
</dbReference>
<reference evidence="12 13" key="1">
    <citation type="submission" date="2013-03" db="EMBL/GenBank/DDBJ databases">
        <authorList>
            <person name="Linke B."/>
        </authorList>
    </citation>
    <scope>NUCLEOTIDE SEQUENCE [LARGE SCALE GENOMIC DNA]</scope>
    <source>
        <strain evidence="12 13">B13</strain>
    </source>
</reference>
<evidence type="ECO:0000256" key="8">
    <source>
        <dbReference type="RuleBase" id="RU003918"/>
    </source>
</evidence>
<dbReference type="Proteomes" id="UP000025241">
    <property type="component" value="Chromosome I"/>
</dbReference>
<feature type="domain" description="Pili assembly chaperone N-terminal" evidence="10">
    <location>
        <begin position="27"/>
        <end position="148"/>
    </location>
</feature>
<evidence type="ECO:0000313" key="13">
    <source>
        <dbReference type="Proteomes" id="UP000025241"/>
    </source>
</evidence>
<dbReference type="eggNOG" id="COG3121">
    <property type="taxonomic scope" value="Bacteria"/>
</dbReference>
<accession>A0A024HG10</accession>
<evidence type="ECO:0000256" key="2">
    <source>
        <dbReference type="ARBA" id="ARBA00007399"/>
    </source>
</evidence>
<evidence type="ECO:0000256" key="6">
    <source>
        <dbReference type="ARBA" id="ARBA00023186"/>
    </source>
</evidence>
<dbReference type="STRING" id="1301098.PKB_2051"/>
<keyword evidence="6 8" id="KW-0143">Chaperone</keyword>
<feature type="domain" description="Pili assembly chaperone C-terminal" evidence="11">
    <location>
        <begin position="175"/>
        <end position="239"/>
    </location>
</feature>
<dbReference type="InterPro" id="IPR050643">
    <property type="entry name" value="Periplasmic_pilus_chap"/>
</dbReference>
<dbReference type="FunFam" id="2.60.40.10:FF:000458">
    <property type="entry name" value="Molecular chaperone FimC"/>
    <property type="match status" value="1"/>
</dbReference>
<evidence type="ECO:0000259" key="11">
    <source>
        <dbReference type="Pfam" id="PF02753"/>
    </source>
</evidence>
<evidence type="ECO:0000256" key="5">
    <source>
        <dbReference type="ARBA" id="ARBA00022764"/>
    </source>
</evidence>
<evidence type="ECO:0000313" key="12">
    <source>
        <dbReference type="EMBL" id="CDF83398.1"/>
    </source>
</evidence>
<proteinExistence type="inferred from homology"/>
<dbReference type="HOGENOM" id="CLU_070768_0_2_6"/>
<sequence>MRAVPKFRSCLLLALLLMQAAAAQANVVIAGTRQVFPGSEREITVQLSNRGSTPSLVQAWIDDGDERATPSSSKAPFLVTPVMSRLDPMKGQALRVLLTSGGLPQDRESLFWLNVLDVPSLDRKRAGENHLQVAFRSRLKLLYRPQGLEGSAAAAAEGLRWKLVERGDKPVLRASNASAFYVSVSSVSVTANGRSFTSDDSATIGPHGELELPLKPTASVPPGVSGVDYVWVSDYGAAVRQSSSLGD</sequence>
<protein>
    <submittedName>
        <fullName evidence="12">P pilus assembly protein, chaperone PapD</fullName>
    </submittedName>
</protein>
<keyword evidence="13" id="KW-1185">Reference proteome</keyword>
<evidence type="ECO:0000256" key="4">
    <source>
        <dbReference type="ARBA" id="ARBA00022729"/>
    </source>
</evidence>
<comment type="subcellular location">
    <subcellularLocation>
        <location evidence="1 8">Periplasm</location>
    </subcellularLocation>
</comment>
<reference evidence="12 13" key="2">
    <citation type="submission" date="2014-05" db="EMBL/GenBank/DDBJ databases">
        <title>Genome sequence of the 3-chlorobenzoate degrading bacterium Pseudomonas knackmussii B13 shows multiple evidence for horizontal gene transfer.</title>
        <authorList>
            <person name="Miyazaki R."/>
            <person name="Bertelli C."/>
            <person name="Falquet L."/>
            <person name="Robinson-Rechavi M."/>
            <person name="Gharib W."/>
            <person name="Roy S."/>
            <person name="Van der Meer J.R."/>
        </authorList>
    </citation>
    <scope>NUCLEOTIDE SEQUENCE [LARGE SCALE GENOMIC DNA]</scope>
    <source>
        <strain evidence="12 13">B13</strain>
    </source>
</reference>
<organism evidence="12 13">
    <name type="scientific">Pseudomonas knackmussii (strain DSM 6978 / CCUG 54928 / LMG 23759 / B13)</name>
    <dbReference type="NCBI Taxonomy" id="1301098"/>
    <lineage>
        <taxon>Bacteria</taxon>
        <taxon>Pseudomonadati</taxon>
        <taxon>Pseudomonadota</taxon>
        <taxon>Gammaproteobacteria</taxon>
        <taxon>Pseudomonadales</taxon>
        <taxon>Pseudomonadaceae</taxon>
        <taxon>Pseudomonas</taxon>
    </lineage>
</organism>
<dbReference type="InterPro" id="IPR013783">
    <property type="entry name" value="Ig-like_fold"/>
</dbReference>
<dbReference type="Gene3D" id="2.60.40.10">
    <property type="entry name" value="Immunoglobulins"/>
    <property type="match status" value="2"/>
</dbReference>
<dbReference type="KEGG" id="pkc:PKB_2051"/>
<dbReference type="GO" id="GO:0030288">
    <property type="term" value="C:outer membrane-bounded periplasmic space"/>
    <property type="evidence" value="ECO:0007669"/>
    <property type="project" value="InterPro"/>
</dbReference>
<evidence type="ECO:0000256" key="7">
    <source>
        <dbReference type="ARBA" id="ARBA00023319"/>
    </source>
</evidence>
<dbReference type="InterPro" id="IPR018046">
    <property type="entry name" value="Pili_assmbl_chaperone_CS"/>
</dbReference>
<evidence type="ECO:0000256" key="9">
    <source>
        <dbReference type="SAM" id="SignalP"/>
    </source>
</evidence>
<comment type="similarity">
    <text evidence="2 8">Belongs to the periplasmic pilus chaperone family.</text>
</comment>
<evidence type="ECO:0000256" key="3">
    <source>
        <dbReference type="ARBA" id="ARBA00022558"/>
    </source>
</evidence>
<dbReference type="AlphaFoldDB" id="A0A024HG10"/>
<dbReference type="PANTHER" id="PTHR30251">
    <property type="entry name" value="PILUS ASSEMBLY CHAPERONE"/>
    <property type="match status" value="1"/>
</dbReference>
<dbReference type="RefSeq" id="WP_043251347.1">
    <property type="nucleotide sequence ID" value="NZ_HG322950.1"/>
</dbReference>